<dbReference type="GO" id="GO:0015035">
    <property type="term" value="F:protein-disulfide reductase activity"/>
    <property type="evidence" value="ECO:0007669"/>
    <property type="project" value="UniProtKB-UniRule"/>
</dbReference>
<evidence type="ECO:0000256" key="15">
    <source>
        <dbReference type="SAM" id="Phobius"/>
    </source>
</evidence>
<comment type="subcellular location">
    <subcellularLocation>
        <location evidence="1">Cell inner membrane</location>
        <topology evidence="1">Multi-pass membrane protein</topology>
    </subcellularLocation>
    <subcellularLocation>
        <location evidence="14">Cell membrane</location>
        <topology evidence="14">Multi-pass membrane protein</topology>
    </subcellularLocation>
</comment>
<evidence type="ECO:0000256" key="10">
    <source>
        <dbReference type="ARBA" id="ARBA00023136"/>
    </source>
</evidence>
<feature type="topological domain" description="Cytoplasmic" evidence="14">
    <location>
        <begin position="1"/>
        <end position="6"/>
    </location>
</feature>
<dbReference type="PANTHER" id="PTHR36570:SF3">
    <property type="entry name" value="DISULFIDE BOND FORMATION PROTEIN B"/>
    <property type="match status" value="1"/>
</dbReference>
<evidence type="ECO:0000256" key="4">
    <source>
        <dbReference type="ARBA" id="ARBA00022475"/>
    </source>
</evidence>
<keyword evidence="13 14" id="KW-0676">Redox-active center</keyword>
<keyword evidence="3 14" id="KW-0813">Transport</keyword>
<keyword evidence="12 14" id="KW-0143">Chaperone</keyword>
<dbReference type="InterPro" id="IPR003752">
    <property type="entry name" value="DiS_bond_form_DsbB/BdbC"/>
</dbReference>
<dbReference type="Proteomes" id="UP000588068">
    <property type="component" value="Unassembled WGS sequence"/>
</dbReference>
<keyword evidence="17" id="KW-1185">Reference proteome</keyword>
<dbReference type="InterPro" id="IPR023380">
    <property type="entry name" value="DsbB-like_sf"/>
</dbReference>
<keyword evidence="8 14" id="KW-1133">Transmembrane helix</keyword>
<evidence type="ECO:0000256" key="3">
    <source>
        <dbReference type="ARBA" id="ARBA00022448"/>
    </source>
</evidence>
<evidence type="ECO:0000256" key="14">
    <source>
        <dbReference type="HAMAP-Rule" id="MF_00286"/>
    </source>
</evidence>
<feature type="disulfide bond" description="Redox-active" evidence="14">
    <location>
        <begin position="33"/>
        <end position="36"/>
    </location>
</feature>
<evidence type="ECO:0000256" key="11">
    <source>
        <dbReference type="ARBA" id="ARBA00023157"/>
    </source>
</evidence>
<accession>A0A841HHN8</accession>
<feature type="topological domain" description="Periplasmic" evidence="14">
    <location>
        <begin position="24"/>
        <end position="41"/>
    </location>
</feature>
<dbReference type="Pfam" id="PF02600">
    <property type="entry name" value="DsbB"/>
    <property type="match status" value="1"/>
</dbReference>
<keyword evidence="9 14" id="KW-0560">Oxidoreductase</keyword>
<evidence type="ECO:0000256" key="13">
    <source>
        <dbReference type="ARBA" id="ARBA00023284"/>
    </source>
</evidence>
<evidence type="ECO:0000256" key="9">
    <source>
        <dbReference type="ARBA" id="ARBA00023002"/>
    </source>
</evidence>
<evidence type="ECO:0000256" key="12">
    <source>
        <dbReference type="ARBA" id="ARBA00023186"/>
    </source>
</evidence>
<evidence type="ECO:0000256" key="2">
    <source>
        <dbReference type="ARBA" id="ARBA00008823"/>
    </source>
</evidence>
<dbReference type="GO" id="GO:0006457">
    <property type="term" value="P:protein folding"/>
    <property type="evidence" value="ECO:0007669"/>
    <property type="project" value="InterPro"/>
</dbReference>
<dbReference type="SUPFAM" id="SSF158442">
    <property type="entry name" value="DsbB-like"/>
    <property type="match status" value="1"/>
</dbReference>
<organism evidence="16 17">
    <name type="scientific">Povalibacter uvarum</name>
    <dbReference type="NCBI Taxonomy" id="732238"/>
    <lineage>
        <taxon>Bacteria</taxon>
        <taxon>Pseudomonadati</taxon>
        <taxon>Pseudomonadota</taxon>
        <taxon>Gammaproteobacteria</taxon>
        <taxon>Steroidobacterales</taxon>
        <taxon>Steroidobacteraceae</taxon>
        <taxon>Povalibacter</taxon>
    </lineage>
</organism>
<feature type="transmembrane region" description="Helical" evidence="15">
    <location>
        <begin position="67"/>
        <end position="86"/>
    </location>
</feature>
<keyword evidence="5" id="KW-0997">Cell inner membrane</keyword>
<reference evidence="16 17" key="1">
    <citation type="submission" date="2020-08" db="EMBL/GenBank/DDBJ databases">
        <title>Genomic Encyclopedia of Type Strains, Phase IV (KMG-IV): sequencing the most valuable type-strain genomes for metagenomic binning, comparative biology and taxonomic classification.</title>
        <authorList>
            <person name="Goeker M."/>
        </authorList>
    </citation>
    <scope>NUCLEOTIDE SEQUENCE [LARGE SCALE GENOMIC DNA]</scope>
    <source>
        <strain evidence="16 17">DSM 26723</strain>
    </source>
</reference>
<comment type="similarity">
    <text evidence="2 14">Belongs to the DsbB family.</text>
</comment>
<evidence type="ECO:0000313" key="17">
    <source>
        <dbReference type="Proteomes" id="UP000588068"/>
    </source>
</evidence>
<dbReference type="GO" id="GO:0009055">
    <property type="term" value="F:electron transfer activity"/>
    <property type="evidence" value="ECO:0007669"/>
    <property type="project" value="UniProtKB-UniRule"/>
</dbReference>
<comment type="function">
    <text evidence="14">Required for disulfide bond formation in some periplasmic proteins. Acts by oxidizing the DsbA protein.</text>
</comment>
<dbReference type="InterPro" id="IPR050183">
    <property type="entry name" value="DsbB"/>
</dbReference>
<sequence>MSRRLGNLIGFLLCAALMGYALYAQHVLGLEPCPLCIFQRVAVITVGVIFLIAAIHNPGNKGSRWYLAVLWVAVIGGALIAMRHIWIQAQPAGSVAACGASLDYLFEIMPATDVITKVLTGSGECGKIDWRFLGLTMPWWVLISLVGLGAWGTLANLRGK</sequence>
<feature type="transmembrane region" description="Helical" evidence="15">
    <location>
        <begin position="37"/>
        <end position="55"/>
    </location>
</feature>
<protein>
    <recommendedName>
        <fullName evidence="14">Disulfide bond formation protein B</fullName>
    </recommendedName>
    <alternativeName>
        <fullName evidence="14">Disulfide oxidoreductase</fullName>
    </alternativeName>
</protein>
<gene>
    <name evidence="14" type="primary">dsbB</name>
    <name evidence="16" type="ORF">HNQ60_000568</name>
</gene>
<keyword evidence="10 14" id="KW-0472">Membrane</keyword>
<evidence type="ECO:0000256" key="8">
    <source>
        <dbReference type="ARBA" id="ARBA00022989"/>
    </source>
</evidence>
<evidence type="ECO:0000256" key="7">
    <source>
        <dbReference type="ARBA" id="ARBA00022982"/>
    </source>
</evidence>
<dbReference type="Gene3D" id="1.20.1550.10">
    <property type="entry name" value="DsbB-like"/>
    <property type="match status" value="1"/>
</dbReference>
<dbReference type="HAMAP" id="MF_00286">
    <property type="entry name" value="DsbB"/>
    <property type="match status" value="1"/>
</dbReference>
<name>A0A841HHN8_9GAMM</name>
<evidence type="ECO:0000313" key="16">
    <source>
        <dbReference type="EMBL" id="MBB6091722.1"/>
    </source>
</evidence>
<feature type="topological domain" description="Cytoplasmic" evidence="14">
    <location>
        <begin position="159"/>
        <end position="160"/>
    </location>
</feature>
<dbReference type="InterPro" id="IPR022920">
    <property type="entry name" value="Disulphide_bond_form_DsbB"/>
</dbReference>
<evidence type="ECO:0000256" key="5">
    <source>
        <dbReference type="ARBA" id="ARBA00022519"/>
    </source>
</evidence>
<dbReference type="NCBIfam" id="NF003354">
    <property type="entry name" value="PRK04388.1"/>
    <property type="match status" value="1"/>
</dbReference>
<dbReference type="RefSeq" id="WP_221303983.1">
    <property type="nucleotide sequence ID" value="NZ_JACHHZ010000001.1"/>
</dbReference>
<keyword evidence="6 14" id="KW-0812">Transmembrane</keyword>
<comment type="caution">
    <text evidence="16">The sequence shown here is derived from an EMBL/GenBank/DDBJ whole genome shotgun (WGS) entry which is preliminary data.</text>
</comment>
<comment type="caution">
    <text evidence="14">Lacks conserved residue(s) required for the propagation of feature annotation.</text>
</comment>
<evidence type="ECO:0000256" key="1">
    <source>
        <dbReference type="ARBA" id="ARBA00004429"/>
    </source>
</evidence>
<feature type="transmembrane region" description="Helical" evidence="15">
    <location>
        <begin position="139"/>
        <end position="157"/>
    </location>
</feature>
<dbReference type="EMBL" id="JACHHZ010000001">
    <property type="protein sequence ID" value="MBB6091722.1"/>
    <property type="molecule type" value="Genomic_DNA"/>
</dbReference>
<keyword evidence="11 14" id="KW-1015">Disulfide bond</keyword>
<dbReference type="PANTHER" id="PTHR36570">
    <property type="entry name" value="DISULFIDE BOND FORMATION PROTEIN B"/>
    <property type="match status" value="1"/>
</dbReference>
<proteinExistence type="inferred from homology"/>
<keyword evidence="7 14" id="KW-0249">Electron transport</keyword>
<dbReference type="GO" id="GO:0005886">
    <property type="term" value="C:plasma membrane"/>
    <property type="evidence" value="ECO:0007669"/>
    <property type="project" value="UniProtKB-SubCell"/>
</dbReference>
<keyword evidence="4 14" id="KW-1003">Cell membrane</keyword>
<evidence type="ECO:0000256" key="6">
    <source>
        <dbReference type="ARBA" id="ARBA00022692"/>
    </source>
</evidence>
<dbReference type="AlphaFoldDB" id="A0A841HHN8"/>